<evidence type="ECO:0000313" key="3">
    <source>
        <dbReference type="Proteomes" id="UP001606099"/>
    </source>
</evidence>
<dbReference type="InterPro" id="IPR005534">
    <property type="entry name" value="Curli_assmbl/transp-comp_CsgG"/>
</dbReference>
<dbReference type="EMBL" id="JBIGHZ010000005">
    <property type="protein sequence ID" value="MFG6449358.1"/>
    <property type="molecule type" value="Genomic_DNA"/>
</dbReference>
<dbReference type="Gene3D" id="3.40.50.10610">
    <property type="entry name" value="ABC-type transport auxiliary lipoprotein component"/>
    <property type="match status" value="1"/>
</dbReference>
<evidence type="ECO:0000313" key="2">
    <source>
        <dbReference type="EMBL" id="MFG6449358.1"/>
    </source>
</evidence>
<feature type="region of interest" description="Disordered" evidence="1">
    <location>
        <begin position="386"/>
        <end position="435"/>
    </location>
</feature>
<reference evidence="2 3" key="1">
    <citation type="submission" date="2024-08" db="EMBL/GenBank/DDBJ databases">
        <authorList>
            <person name="Lu H."/>
        </authorList>
    </citation>
    <scope>NUCLEOTIDE SEQUENCE [LARGE SCALE GENOMIC DNA]</scope>
    <source>
        <strain evidence="2 3">BYS180W</strain>
    </source>
</reference>
<feature type="compositionally biased region" description="Polar residues" evidence="1">
    <location>
        <begin position="413"/>
        <end position="428"/>
    </location>
</feature>
<feature type="compositionally biased region" description="Polar residues" evidence="1">
    <location>
        <begin position="392"/>
        <end position="402"/>
    </location>
</feature>
<evidence type="ECO:0000256" key="1">
    <source>
        <dbReference type="SAM" id="MobiDB-lite"/>
    </source>
</evidence>
<accession>A0ABW7FYI8</accession>
<gene>
    <name evidence="2" type="ORF">ACG0Z6_14100</name>
</gene>
<dbReference type="Proteomes" id="UP001606099">
    <property type="component" value="Unassembled WGS sequence"/>
</dbReference>
<organism evidence="2 3">
    <name type="scientific">Roseateles rivi</name>
    <dbReference type="NCBI Taxonomy" id="3299028"/>
    <lineage>
        <taxon>Bacteria</taxon>
        <taxon>Pseudomonadati</taxon>
        <taxon>Pseudomonadota</taxon>
        <taxon>Betaproteobacteria</taxon>
        <taxon>Burkholderiales</taxon>
        <taxon>Sphaerotilaceae</taxon>
        <taxon>Roseateles</taxon>
    </lineage>
</organism>
<dbReference type="Pfam" id="PF03783">
    <property type="entry name" value="CsgG"/>
    <property type="match status" value="1"/>
</dbReference>
<proteinExistence type="predicted"/>
<dbReference type="RefSeq" id="WP_394462466.1">
    <property type="nucleotide sequence ID" value="NZ_JBIGHZ010000005.1"/>
</dbReference>
<keyword evidence="3" id="KW-1185">Reference proteome</keyword>
<protein>
    <submittedName>
        <fullName evidence="2">CsgG/HfaB family protein</fullName>
    </submittedName>
</protein>
<comment type="caution">
    <text evidence="2">The sequence shown here is derived from an EMBL/GenBank/DDBJ whole genome shotgun (WGS) entry which is preliminary data.</text>
</comment>
<sequence length="435" mass="46024">MAAQVGALQSVKVTASGFGSSASEAVSEALRLAVLQVNGATIDHHSLQARIGLEATLGKDRQALQGQAFVDELTQRSGGVVQHFKLLDLTEPGLVDKRYKAQIEAHVASFAAPESLKKLKLVVTPPRFASSTLVFGDLTVPSHEVAAMVRQRVADTLLSTGRFALLDRDVSAELAQELSLIESGQVPAAERAKRSQVASADVLWTGTVSQMAYRRHAQALRASDRELVSYSGGWAISQKLVSVPTRQVLVADTLQGQLPATAPTTLSSGVDGRKAMETMINNLVQQVVASIMRRTFPVSVVQRDGDQVVLSQGSSALREGSRYAVVRLGAELKDPQTGQSLGRSEAACCEVLIERVTAHIAYGRLSGGTPGSLGGVAPGALELRQELAPAPNSASTKPTLSDATVAKSARTPKPTTEPAQRHTAPSTTSKDDDKW</sequence>
<name>A0ABW7FYI8_9BURK</name>